<evidence type="ECO:0000256" key="1">
    <source>
        <dbReference type="ARBA" id="ARBA00008857"/>
    </source>
</evidence>
<dbReference type="PANTHER" id="PTHR30629:SF2">
    <property type="entry name" value="PROPHAGE INTEGRASE INTS-RELATED"/>
    <property type="match status" value="1"/>
</dbReference>
<dbReference type="GO" id="GO:0003677">
    <property type="term" value="F:DNA binding"/>
    <property type="evidence" value="ECO:0007669"/>
    <property type="project" value="UniProtKB-KW"/>
</dbReference>
<dbReference type="InterPro" id="IPR025166">
    <property type="entry name" value="Integrase_DNA_bind_dom"/>
</dbReference>
<reference evidence="6" key="1">
    <citation type="submission" date="2016-07" db="EMBL/GenBank/DDBJ databases">
        <authorList>
            <person name="Kauffman K."/>
            <person name="Arevalo P."/>
            <person name="Polz M.F."/>
        </authorList>
    </citation>
    <scope>NUCLEOTIDE SEQUENCE</scope>
    <source>
        <strain evidence="6">10N.222.46.E12</strain>
    </source>
</reference>
<dbReference type="Pfam" id="PF13356">
    <property type="entry name" value="Arm-DNA-bind_3"/>
    <property type="match status" value="1"/>
</dbReference>
<keyword evidence="3" id="KW-0238">DNA-binding</keyword>
<feature type="domain" description="Tyr recombinase" evidence="5">
    <location>
        <begin position="200"/>
        <end position="395"/>
    </location>
</feature>
<proteinExistence type="inferred from homology"/>
<dbReference type="InterPro" id="IPR002104">
    <property type="entry name" value="Integrase_catalytic"/>
</dbReference>
<dbReference type="InterPro" id="IPR050808">
    <property type="entry name" value="Phage_Integrase"/>
</dbReference>
<dbReference type="GO" id="GO:0006310">
    <property type="term" value="P:DNA recombination"/>
    <property type="evidence" value="ECO:0007669"/>
    <property type="project" value="UniProtKB-KW"/>
</dbReference>
<comment type="similarity">
    <text evidence="1">Belongs to the 'phage' integrase family.</text>
</comment>
<evidence type="ECO:0000256" key="2">
    <source>
        <dbReference type="ARBA" id="ARBA00022908"/>
    </source>
</evidence>
<evidence type="ECO:0000313" key="6">
    <source>
        <dbReference type="EMBL" id="PMP29531.1"/>
    </source>
</evidence>
<sequence>MAKLTVKKVEALIKAGGEKTQRHADGEGLYLVVPASGTASWMLRFTSNKKRREMTLGKVKDLSLSDARLEAATKMKQVREGFDPLLQRKRAEQESIKTVNDLFEDWYPTLVKRLKHPNIPKRVYTKDIAPHIGDISLDKITARDIRTTITAINDSGRPTIANDALGHCKQLFNHGMKLDLLQGNPASAFTVRDAGGIEQSKDRFLTEDELKQFFSIARVNSTNFSRDNYLACVLLVCLGVRKSELCEAKWEEFELGKGLWHLPKERSKTNVGFTIPLASEVLEWLEELKIRGFGSDYVFPSRRASKSPHMGPDTLNRAITKLFGHEAGKKKQPPNLMGDMPHFTVHDLRRTCRTLLAKQGTPGHVAERCLNHKLKGVEGIYDQYDYLEERREALDTLALHISEVVDF</sequence>
<accession>A0A7Z1MIX8</accession>
<dbReference type="GO" id="GO:0015074">
    <property type="term" value="P:DNA integration"/>
    <property type="evidence" value="ECO:0007669"/>
    <property type="project" value="UniProtKB-KW"/>
</dbReference>
<dbReference type="CDD" id="cd00801">
    <property type="entry name" value="INT_P4_C"/>
    <property type="match status" value="1"/>
</dbReference>
<name>A0A7Z1MIX8_9VIBR</name>
<evidence type="ECO:0000259" key="5">
    <source>
        <dbReference type="PROSITE" id="PS51898"/>
    </source>
</evidence>
<evidence type="ECO:0000256" key="4">
    <source>
        <dbReference type="ARBA" id="ARBA00023172"/>
    </source>
</evidence>
<dbReference type="InterPro" id="IPR013762">
    <property type="entry name" value="Integrase-like_cat_sf"/>
</dbReference>
<dbReference type="Gene3D" id="3.30.160.390">
    <property type="entry name" value="Integrase, DNA-binding domain"/>
    <property type="match status" value="1"/>
</dbReference>
<dbReference type="Pfam" id="PF00589">
    <property type="entry name" value="Phage_integrase"/>
    <property type="match status" value="1"/>
</dbReference>
<dbReference type="PANTHER" id="PTHR30629">
    <property type="entry name" value="PROPHAGE INTEGRASE"/>
    <property type="match status" value="1"/>
</dbReference>
<dbReference type="InterPro" id="IPR010998">
    <property type="entry name" value="Integrase_recombinase_N"/>
</dbReference>
<keyword evidence="4" id="KW-0233">DNA recombination</keyword>
<dbReference type="InterPro" id="IPR011010">
    <property type="entry name" value="DNA_brk_join_enz"/>
</dbReference>
<dbReference type="AlphaFoldDB" id="A0A7Z1MIX8"/>
<comment type="caution">
    <text evidence="6">The sequence shown here is derived from an EMBL/GenBank/DDBJ whole genome shotgun (WGS) entry which is preliminary data.</text>
</comment>
<keyword evidence="2" id="KW-0229">DNA integration</keyword>
<dbReference type="Gene3D" id="1.10.150.130">
    <property type="match status" value="1"/>
</dbReference>
<dbReference type="EMBL" id="MDBS01000026">
    <property type="protein sequence ID" value="PMP29531.1"/>
    <property type="molecule type" value="Genomic_DNA"/>
</dbReference>
<protein>
    <submittedName>
        <fullName evidence="6">Integrase</fullName>
    </submittedName>
</protein>
<dbReference type="InterPro" id="IPR053876">
    <property type="entry name" value="Phage_int_M"/>
</dbReference>
<reference evidence="6" key="2">
    <citation type="journal article" date="2018" name="Nature">
        <title>A major lineage of non-tailed dsDNA viruses as unrecognized killers of marine bacteria.</title>
        <authorList>
            <person name="Kauffman K.M."/>
            <person name="Hussain F.A."/>
            <person name="Yang J."/>
            <person name="Arevalo P."/>
            <person name="Brown J.M."/>
            <person name="Chang W.K."/>
            <person name="VanInsberghe D."/>
            <person name="Elsherbini J."/>
            <person name="Sharma R.S."/>
            <person name="Cutler M.B."/>
            <person name="Kelly L."/>
            <person name="Polz M.F."/>
        </authorList>
    </citation>
    <scope>NUCLEOTIDE SEQUENCE</scope>
    <source>
        <strain evidence="6">10N.222.46.E12</strain>
    </source>
</reference>
<dbReference type="RefSeq" id="WP_154723829.1">
    <property type="nucleotide sequence ID" value="NZ_CP170589.1"/>
</dbReference>
<organism evidence="6">
    <name type="scientific">Vibrio cyclitrophicus</name>
    <dbReference type="NCBI Taxonomy" id="47951"/>
    <lineage>
        <taxon>Bacteria</taxon>
        <taxon>Pseudomonadati</taxon>
        <taxon>Pseudomonadota</taxon>
        <taxon>Gammaproteobacteria</taxon>
        <taxon>Vibrionales</taxon>
        <taxon>Vibrionaceae</taxon>
        <taxon>Vibrio</taxon>
    </lineage>
</organism>
<dbReference type="Gene3D" id="1.10.443.10">
    <property type="entry name" value="Intergrase catalytic core"/>
    <property type="match status" value="1"/>
</dbReference>
<dbReference type="Pfam" id="PF22022">
    <property type="entry name" value="Phage_int_M"/>
    <property type="match status" value="1"/>
</dbReference>
<gene>
    <name evidence="6" type="ORF">BCS90_16880</name>
</gene>
<evidence type="ECO:0000256" key="3">
    <source>
        <dbReference type="ARBA" id="ARBA00023125"/>
    </source>
</evidence>
<dbReference type="InterPro" id="IPR038488">
    <property type="entry name" value="Integrase_DNA-bd_sf"/>
</dbReference>
<dbReference type="PROSITE" id="PS51898">
    <property type="entry name" value="TYR_RECOMBINASE"/>
    <property type="match status" value="1"/>
</dbReference>
<dbReference type="SUPFAM" id="SSF56349">
    <property type="entry name" value="DNA breaking-rejoining enzymes"/>
    <property type="match status" value="1"/>
</dbReference>